<dbReference type="Gene3D" id="1.10.287.470">
    <property type="entry name" value="Helix hairpin bin"/>
    <property type="match status" value="1"/>
</dbReference>
<evidence type="ECO:0000259" key="3">
    <source>
        <dbReference type="Pfam" id="PF25917"/>
    </source>
</evidence>
<protein>
    <recommendedName>
        <fullName evidence="3">Multidrug resistance protein MdtA-like barrel-sandwich hybrid domain-containing protein</fullName>
    </recommendedName>
</protein>
<keyword evidence="2" id="KW-0472">Membrane</keyword>
<keyword evidence="2" id="KW-0812">Transmembrane</keyword>
<evidence type="ECO:0000256" key="1">
    <source>
        <dbReference type="SAM" id="Coils"/>
    </source>
</evidence>
<feature type="non-terminal residue" evidence="4">
    <location>
        <position position="219"/>
    </location>
</feature>
<gene>
    <name evidence="4" type="ORF">S12H4_52191</name>
</gene>
<organism evidence="4">
    <name type="scientific">marine sediment metagenome</name>
    <dbReference type="NCBI Taxonomy" id="412755"/>
    <lineage>
        <taxon>unclassified sequences</taxon>
        <taxon>metagenomes</taxon>
        <taxon>ecological metagenomes</taxon>
    </lineage>
</organism>
<dbReference type="GO" id="GO:0015562">
    <property type="term" value="F:efflux transmembrane transporter activity"/>
    <property type="evidence" value="ECO:0007669"/>
    <property type="project" value="TreeGrafter"/>
</dbReference>
<dbReference type="AlphaFoldDB" id="X1TKT7"/>
<keyword evidence="1" id="KW-0175">Coiled coil</keyword>
<dbReference type="EMBL" id="BARW01033081">
    <property type="protein sequence ID" value="GAJ05943.1"/>
    <property type="molecule type" value="Genomic_DNA"/>
</dbReference>
<comment type="caution">
    <text evidence="4">The sequence shown here is derived from an EMBL/GenBank/DDBJ whole genome shotgun (WGS) entry which is preliminary data.</text>
</comment>
<sequence length="219" mass="23524">MKVIRRILYLAAVLALVFVTFWFGFMRKPAGSPEEEKKVPVEVELVSAGSIEERIELTGWIKANQIVDVASKVAGRVESLSVLSNEGDLVAAEEGVSVKKGQQLAIIDHDVYLAQLSAAKASVKAKEIELADAEREKKRIVALYEGGSATEQSKDKAITAAELSAASLSLAGANLELAQINLRESMIVSPIDGIVTAKHIDEGNLIRTGDRIVAIADMK</sequence>
<proteinExistence type="predicted"/>
<dbReference type="Pfam" id="PF25917">
    <property type="entry name" value="BSH_RND"/>
    <property type="match status" value="1"/>
</dbReference>
<dbReference type="PANTHER" id="PTHR30469">
    <property type="entry name" value="MULTIDRUG RESISTANCE PROTEIN MDTA"/>
    <property type="match status" value="1"/>
</dbReference>
<dbReference type="Gene3D" id="2.40.50.100">
    <property type="match status" value="1"/>
</dbReference>
<accession>X1TKT7</accession>
<dbReference type="PANTHER" id="PTHR30469:SF33">
    <property type="entry name" value="SLR1207 PROTEIN"/>
    <property type="match status" value="1"/>
</dbReference>
<dbReference type="NCBIfam" id="TIGR01730">
    <property type="entry name" value="RND_mfp"/>
    <property type="match status" value="1"/>
</dbReference>
<name>X1TKT7_9ZZZZ</name>
<reference evidence="4" key="1">
    <citation type="journal article" date="2014" name="Front. Microbiol.">
        <title>High frequency of phylogenetically diverse reductive dehalogenase-homologous genes in deep subseafloor sedimentary metagenomes.</title>
        <authorList>
            <person name="Kawai M."/>
            <person name="Futagami T."/>
            <person name="Toyoda A."/>
            <person name="Takaki Y."/>
            <person name="Nishi S."/>
            <person name="Hori S."/>
            <person name="Arai W."/>
            <person name="Tsubouchi T."/>
            <person name="Morono Y."/>
            <person name="Uchiyama I."/>
            <person name="Ito T."/>
            <person name="Fujiyama A."/>
            <person name="Inagaki F."/>
            <person name="Takami H."/>
        </authorList>
    </citation>
    <scope>NUCLEOTIDE SEQUENCE</scope>
    <source>
        <strain evidence="4">Expedition CK06-06</strain>
    </source>
</reference>
<dbReference type="GO" id="GO:1990281">
    <property type="term" value="C:efflux pump complex"/>
    <property type="evidence" value="ECO:0007669"/>
    <property type="project" value="TreeGrafter"/>
</dbReference>
<feature type="coiled-coil region" evidence="1">
    <location>
        <begin position="116"/>
        <end position="143"/>
    </location>
</feature>
<evidence type="ECO:0000313" key="4">
    <source>
        <dbReference type="EMBL" id="GAJ05943.1"/>
    </source>
</evidence>
<dbReference type="SUPFAM" id="SSF111369">
    <property type="entry name" value="HlyD-like secretion proteins"/>
    <property type="match status" value="1"/>
</dbReference>
<dbReference type="InterPro" id="IPR006143">
    <property type="entry name" value="RND_pump_MFP"/>
</dbReference>
<evidence type="ECO:0000256" key="2">
    <source>
        <dbReference type="SAM" id="Phobius"/>
    </source>
</evidence>
<feature type="transmembrane region" description="Helical" evidence="2">
    <location>
        <begin position="7"/>
        <end position="25"/>
    </location>
</feature>
<dbReference type="InterPro" id="IPR058625">
    <property type="entry name" value="MdtA-like_BSH"/>
</dbReference>
<keyword evidence="2" id="KW-1133">Transmembrane helix</keyword>
<feature type="domain" description="Multidrug resistance protein MdtA-like barrel-sandwich hybrid" evidence="3">
    <location>
        <begin position="66"/>
        <end position="214"/>
    </location>
</feature>